<evidence type="ECO:0000313" key="2">
    <source>
        <dbReference type="EMBL" id="EAY04827.1"/>
    </source>
</evidence>
<dbReference type="Proteomes" id="UP000001542">
    <property type="component" value="Unassembled WGS sequence"/>
</dbReference>
<reference evidence="2" key="2">
    <citation type="journal article" date="2007" name="Science">
        <title>Draft genome sequence of the sexually transmitted pathogen Trichomonas vaginalis.</title>
        <authorList>
            <person name="Carlton J.M."/>
            <person name="Hirt R.P."/>
            <person name="Silva J.C."/>
            <person name="Delcher A.L."/>
            <person name="Schatz M."/>
            <person name="Zhao Q."/>
            <person name="Wortman J.R."/>
            <person name="Bidwell S.L."/>
            <person name="Alsmark U.C.M."/>
            <person name="Besteiro S."/>
            <person name="Sicheritz-Ponten T."/>
            <person name="Noel C.J."/>
            <person name="Dacks J.B."/>
            <person name="Foster P.G."/>
            <person name="Simillion C."/>
            <person name="Van de Peer Y."/>
            <person name="Miranda-Saavedra D."/>
            <person name="Barton G.J."/>
            <person name="Westrop G.D."/>
            <person name="Mueller S."/>
            <person name="Dessi D."/>
            <person name="Fiori P.L."/>
            <person name="Ren Q."/>
            <person name="Paulsen I."/>
            <person name="Zhang H."/>
            <person name="Bastida-Corcuera F.D."/>
            <person name="Simoes-Barbosa A."/>
            <person name="Brown M.T."/>
            <person name="Hayes R.D."/>
            <person name="Mukherjee M."/>
            <person name="Okumura C.Y."/>
            <person name="Schneider R."/>
            <person name="Smith A.J."/>
            <person name="Vanacova S."/>
            <person name="Villalvazo M."/>
            <person name="Haas B.J."/>
            <person name="Pertea M."/>
            <person name="Feldblyum T.V."/>
            <person name="Utterback T.R."/>
            <person name="Shu C.L."/>
            <person name="Osoegawa K."/>
            <person name="de Jong P.J."/>
            <person name="Hrdy I."/>
            <person name="Horvathova L."/>
            <person name="Zubacova Z."/>
            <person name="Dolezal P."/>
            <person name="Malik S.B."/>
            <person name="Logsdon J.M. Jr."/>
            <person name="Henze K."/>
            <person name="Gupta A."/>
            <person name="Wang C.C."/>
            <person name="Dunne R.L."/>
            <person name="Upcroft J.A."/>
            <person name="Upcroft P."/>
            <person name="White O."/>
            <person name="Salzberg S.L."/>
            <person name="Tang P."/>
            <person name="Chiu C.-H."/>
            <person name="Lee Y.-S."/>
            <person name="Embley T.M."/>
            <person name="Coombs G.H."/>
            <person name="Mottram J.C."/>
            <person name="Tachezy J."/>
            <person name="Fraser-Liggett C.M."/>
            <person name="Johnson P.J."/>
        </authorList>
    </citation>
    <scope>NUCLEOTIDE SEQUENCE [LARGE SCALE GENOMIC DNA]</scope>
    <source>
        <strain evidence="2">G3</strain>
    </source>
</reference>
<proteinExistence type="predicted"/>
<reference evidence="2" key="1">
    <citation type="submission" date="2006-10" db="EMBL/GenBank/DDBJ databases">
        <authorList>
            <person name="Amadeo P."/>
            <person name="Zhao Q."/>
            <person name="Wortman J."/>
            <person name="Fraser-Liggett C."/>
            <person name="Carlton J."/>
        </authorList>
    </citation>
    <scope>NUCLEOTIDE SEQUENCE</scope>
    <source>
        <strain evidence="2">G3</strain>
    </source>
</reference>
<dbReference type="VEuPathDB" id="TrichDB:TVAGG3_0411080"/>
<dbReference type="PANTHER" id="PTHR15830:SF10">
    <property type="entry name" value="TELOMERE LENGTH REGULATION PROTEIN TEL2 HOMOLOG"/>
    <property type="match status" value="1"/>
</dbReference>
<feature type="compositionally biased region" description="Basic and acidic residues" evidence="1">
    <location>
        <begin position="400"/>
        <end position="423"/>
    </location>
</feature>
<dbReference type="AlphaFoldDB" id="A2ER74"/>
<feature type="region of interest" description="Disordered" evidence="1">
    <location>
        <begin position="400"/>
        <end position="467"/>
    </location>
</feature>
<feature type="compositionally biased region" description="Acidic residues" evidence="1">
    <location>
        <begin position="433"/>
        <end position="444"/>
    </location>
</feature>
<name>A2ER74_TRIV3</name>
<protein>
    <submittedName>
        <fullName evidence="2">Uncharacterized protein</fullName>
    </submittedName>
</protein>
<dbReference type="InterPro" id="IPR051970">
    <property type="entry name" value="TEL2_Regulation"/>
</dbReference>
<feature type="compositionally biased region" description="Polar residues" evidence="1">
    <location>
        <begin position="454"/>
        <end position="467"/>
    </location>
</feature>
<dbReference type="VEuPathDB" id="TrichDB:TVAG_226400"/>
<dbReference type="EMBL" id="DS113464">
    <property type="protein sequence ID" value="EAY04827.1"/>
    <property type="molecule type" value="Genomic_DNA"/>
</dbReference>
<feature type="region of interest" description="Disordered" evidence="1">
    <location>
        <begin position="153"/>
        <end position="176"/>
    </location>
</feature>
<organism evidence="2 3">
    <name type="scientific">Trichomonas vaginalis (strain ATCC PRA-98 / G3)</name>
    <dbReference type="NCBI Taxonomy" id="412133"/>
    <lineage>
        <taxon>Eukaryota</taxon>
        <taxon>Metamonada</taxon>
        <taxon>Parabasalia</taxon>
        <taxon>Trichomonadida</taxon>
        <taxon>Trichomonadidae</taxon>
        <taxon>Trichomonas</taxon>
    </lineage>
</organism>
<dbReference type="PANTHER" id="PTHR15830">
    <property type="entry name" value="TELOMERE LENGTH REGULATION PROTEIN TEL2 FAMILY MEMBER"/>
    <property type="match status" value="1"/>
</dbReference>
<evidence type="ECO:0000313" key="3">
    <source>
        <dbReference type="Proteomes" id="UP000001542"/>
    </source>
</evidence>
<sequence length="467" mass="53305">MKSQLYKLKVITKDSDADKVAKDVREISNYLQEDSSLLQLYIEICLSSILPFFGKTFPVDTKLQSIDYWLLQPKLEVISTIISCLKNPNSQLTAVYYLSKWTNSKIFSNLIDTILSTGKNENYSELLSIIFSIPDQVAAIYYDILQNEKQLQAKKDNQSEETQNKEENKETKETKKRVQIITDEQRKMFTETLEKSNFFTKLAKSLTNLDPILISKFSILNLTQYLWNTKFTEVQFAESALNLQPSAVSPFISSLIEDKPKEFATAVLSVLYPNVDRVKKLIRNHFLTQKVLSQHAQDTLIAFLIGQGEVISTIELCGEIWSRHVLITQMSTGLHSQLSHIILAMLDKVTKEEIQNCKATSLIMSGVTAHIGISSPEIRKEGLMIGEKITHILLPDQPVKFDELHPEDDQKEKEEKEKTEKLLSKPPESDQPSSDDEDKELDIDESGKKELTSRQRVIVTTIQMKTH</sequence>
<evidence type="ECO:0000256" key="1">
    <source>
        <dbReference type="SAM" id="MobiDB-lite"/>
    </source>
</evidence>
<feature type="compositionally biased region" description="Basic and acidic residues" evidence="1">
    <location>
        <begin position="153"/>
        <end position="173"/>
    </location>
</feature>
<dbReference type="STRING" id="5722.A2ER74"/>
<gene>
    <name evidence="2" type="ORF">TVAG_226400</name>
</gene>
<accession>A2ER74</accession>
<dbReference type="InParanoid" id="A2ER74"/>
<keyword evidence="3" id="KW-1185">Reference proteome</keyword>